<protein>
    <submittedName>
        <fullName evidence="1">Uncharacterized protein</fullName>
    </submittedName>
</protein>
<name>A0A5N0DWF2_9NOCA</name>
<evidence type="ECO:0000313" key="2">
    <source>
        <dbReference type="Proteomes" id="UP000323876"/>
    </source>
</evidence>
<sequence>MDRSRASCRRLRTPRRAARHCKRGYCWAGLVVETCSCSSGEGRIGGIRRPHFARPAGCGPLGGAHDPESVWHLISKTVLAEWSGTQPSVIDVRTEVWLPSRKRRSDVQVVFADVHRAALEA</sequence>
<accession>A0A5N0DWF2</accession>
<dbReference type="Proteomes" id="UP000323876">
    <property type="component" value="Unassembled WGS sequence"/>
</dbReference>
<dbReference type="EMBL" id="VXLC01000035">
    <property type="protein sequence ID" value="KAA8880389.1"/>
    <property type="molecule type" value="Genomic_DNA"/>
</dbReference>
<keyword evidence="2" id="KW-1185">Reference proteome</keyword>
<gene>
    <name evidence="1" type="ORF">F3087_41700</name>
</gene>
<dbReference type="OrthoDB" id="4518752at2"/>
<comment type="caution">
    <text evidence="1">The sequence shown here is derived from an EMBL/GenBank/DDBJ whole genome shotgun (WGS) entry which is preliminary data.</text>
</comment>
<proteinExistence type="predicted"/>
<organism evidence="1 2">
    <name type="scientific">Nocardia colli</name>
    <dbReference type="NCBI Taxonomy" id="2545717"/>
    <lineage>
        <taxon>Bacteria</taxon>
        <taxon>Bacillati</taxon>
        <taxon>Actinomycetota</taxon>
        <taxon>Actinomycetes</taxon>
        <taxon>Mycobacteriales</taxon>
        <taxon>Nocardiaceae</taxon>
        <taxon>Nocardia</taxon>
    </lineage>
</organism>
<evidence type="ECO:0000313" key="1">
    <source>
        <dbReference type="EMBL" id="KAA8880389.1"/>
    </source>
</evidence>
<dbReference type="AlphaFoldDB" id="A0A5N0DWF2"/>
<reference evidence="1 2" key="1">
    <citation type="submission" date="2019-09" db="EMBL/GenBank/DDBJ databases">
        <authorList>
            <person name="Wang X."/>
        </authorList>
    </citation>
    <scope>NUCLEOTIDE SEQUENCE [LARGE SCALE GENOMIC DNA]</scope>
    <source>
        <strain evidence="1 2">CICC 11023</strain>
    </source>
</reference>
<dbReference type="RefSeq" id="WP_150407713.1">
    <property type="nucleotide sequence ID" value="NZ_VXLC01000035.1"/>
</dbReference>